<keyword evidence="1" id="KW-1133">Transmembrane helix</keyword>
<dbReference type="InterPro" id="IPR040404">
    <property type="entry name" value="Phylloplanin-like"/>
</dbReference>
<keyword evidence="4" id="KW-1185">Reference proteome</keyword>
<evidence type="ECO:0000256" key="2">
    <source>
        <dbReference type="SAM" id="SignalP"/>
    </source>
</evidence>
<keyword evidence="2" id="KW-0732">Signal</keyword>
<keyword evidence="1" id="KW-0812">Transmembrane</keyword>
<evidence type="ECO:0000256" key="1">
    <source>
        <dbReference type="SAM" id="Phobius"/>
    </source>
</evidence>
<evidence type="ECO:0000313" key="4">
    <source>
        <dbReference type="Proteomes" id="UP000250235"/>
    </source>
</evidence>
<accession>A0A2Z7BP77</accession>
<reference evidence="3 4" key="1">
    <citation type="journal article" date="2015" name="Proc. Natl. Acad. Sci. U.S.A.">
        <title>The resurrection genome of Boea hygrometrica: A blueprint for survival of dehydration.</title>
        <authorList>
            <person name="Xiao L."/>
            <person name="Yang G."/>
            <person name="Zhang L."/>
            <person name="Yang X."/>
            <person name="Zhao S."/>
            <person name="Ji Z."/>
            <person name="Zhou Q."/>
            <person name="Hu M."/>
            <person name="Wang Y."/>
            <person name="Chen M."/>
            <person name="Xu Y."/>
            <person name="Jin H."/>
            <person name="Xiao X."/>
            <person name="Hu G."/>
            <person name="Bao F."/>
            <person name="Hu Y."/>
            <person name="Wan P."/>
            <person name="Li L."/>
            <person name="Deng X."/>
            <person name="Kuang T."/>
            <person name="Xiang C."/>
            <person name="Zhu J.K."/>
            <person name="Oliver M.J."/>
            <person name="He Y."/>
        </authorList>
    </citation>
    <scope>NUCLEOTIDE SEQUENCE [LARGE SCALE GENOMIC DNA]</scope>
    <source>
        <strain evidence="4">cv. XS01</strain>
    </source>
</reference>
<dbReference type="EMBL" id="KV005645">
    <property type="protein sequence ID" value="KZV33918.1"/>
    <property type="molecule type" value="Genomic_DNA"/>
</dbReference>
<dbReference type="AlphaFoldDB" id="A0A2Z7BP77"/>
<dbReference type="PANTHER" id="PTHR34458">
    <property type="entry name" value="POLLEN OLE E 1 ALLERGEN AND EXTENSIN FAMILY PROTEIN-RELATED"/>
    <property type="match status" value="1"/>
</dbReference>
<dbReference type="PANTHER" id="PTHR34458:SF11">
    <property type="entry name" value="MD-2-RELATED LIPID-RECOGNITION DOMAIN-CONTAINING PROTEIN"/>
    <property type="match status" value="1"/>
</dbReference>
<proteinExistence type="predicted"/>
<evidence type="ECO:0000313" key="3">
    <source>
        <dbReference type="EMBL" id="KZV33918.1"/>
    </source>
</evidence>
<gene>
    <name evidence="3" type="ORF">F511_04143</name>
</gene>
<dbReference type="Proteomes" id="UP000250235">
    <property type="component" value="Unassembled WGS sequence"/>
</dbReference>
<protein>
    <submittedName>
        <fullName evidence="3">Repetitive proline-rich cell wall protein 2-like</fullName>
    </submittedName>
</protein>
<feature type="transmembrane region" description="Helical" evidence="1">
    <location>
        <begin position="132"/>
        <end position="154"/>
    </location>
</feature>
<name>A0A2Z7BP77_9LAMI</name>
<feature type="chain" id="PRO_5016454526" evidence="2">
    <location>
        <begin position="26"/>
        <end position="155"/>
    </location>
</feature>
<keyword evidence="1" id="KW-0472">Membrane</keyword>
<feature type="signal peptide" evidence="2">
    <location>
        <begin position="1"/>
        <end position="25"/>
    </location>
</feature>
<organism evidence="3 4">
    <name type="scientific">Dorcoceras hygrometricum</name>
    <dbReference type="NCBI Taxonomy" id="472368"/>
    <lineage>
        <taxon>Eukaryota</taxon>
        <taxon>Viridiplantae</taxon>
        <taxon>Streptophyta</taxon>
        <taxon>Embryophyta</taxon>
        <taxon>Tracheophyta</taxon>
        <taxon>Spermatophyta</taxon>
        <taxon>Magnoliopsida</taxon>
        <taxon>eudicotyledons</taxon>
        <taxon>Gunneridae</taxon>
        <taxon>Pentapetalae</taxon>
        <taxon>asterids</taxon>
        <taxon>lamiids</taxon>
        <taxon>Lamiales</taxon>
        <taxon>Gesneriaceae</taxon>
        <taxon>Didymocarpoideae</taxon>
        <taxon>Trichosporeae</taxon>
        <taxon>Loxocarpinae</taxon>
        <taxon>Dorcoceras</taxon>
    </lineage>
</organism>
<sequence>MASPSSAAIFILFLLSTAWLLPSEAQLPQLIKGIKVGGILYCSPDGNYCPTCQGLVGVNVTIFCNIGSNNYTTYALTGPDGIIDEVLDIVDGLLFGITPISCVATVQLPVLNCALLPTIGLLQATLIITGNLISGLLGLLLKAVVGVFHLISVIH</sequence>